<evidence type="ECO:0000313" key="3">
    <source>
        <dbReference type="Proteomes" id="UP000266723"/>
    </source>
</evidence>
<name>A0ABQ7DYJ1_BRACR</name>
<evidence type="ECO:0000256" key="1">
    <source>
        <dbReference type="SAM" id="MobiDB-lite"/>
    </source>
</evidence>
<dbReference type="Proteomes" id="UP000266723">
    <property type="component" value="Unassembled WGS sequence"/>
</dbReference>
<reference evidence="2 3" key="1">
    <citation type="journal article" date="2020" name="BMC Genomics">
        <title>Intraspecific diversification of the crop wild relative Brassica cretica Lam. using demographic model selection.</title>
        <authorList>
            <person name="Kioukis A."/>
            <person name="Michalopoulou V.A."/>
            <person name="Briers L."/>
            <person name="Pirintsos S."/>
            <person name="Studholme D.J."/>
            <person name="Pavlidis P."/>
            <person name="Sarris P.F."/>
        </authorList>
    </citation>
    <scope>NUCLEOTIDE SEQUENCE [LARGE SCALE GENOMIC DNA]</scope>
    <source>
        <strain evidence="3">cv. PFS-1207/04</strain>
    </source>
</reference>
<organism evidence="2 3">
    <name type="scientific">Brassica cretica</name>
    <name type="common">Mustard</name>
    <dbReference type="NCBI Taxonomy" id="69181"/>
    <lineage>
        <taxon>Eukaryota</taxon>
        <taxon>Viridiplantae</taxon>
        <taxon>Streptophyta</taxon>
        <taxon>Embryophyta</taxon>
        <taxon>Tracheophyta</taxon>
        <taxon>Spermatophyta</taxon>
        <taxon>Magnoliopsida</taxon>
        <taxon>eudicotyledons</taxon>
        <taxon>Gunneridae</taxon>
        <taxon>Pentapetalae</taxon>
        <taxon>rosids</taxon>
        <taxon>malvids</taxon>
        <taxon>Brassicales</taxon>
        <taxon>Brassicaceae</taxon>
        <taxon>Brassiceae</taxon>
        <taxon>Brassica</taxon>
    </lineage>
</organism>
<accession>A0ABQ7DYJ1</accession>
<gene>
    <name evidence="2" type="ORF">DY000_02033114</name>
</gene>
<keyword evidence="3" id="KW-1185">Reference proteome</keyword>
<feature type="region of interest" description="Disordered" evidence="1">
    <location>
        <begin position="28"/>
        <end position="68"/>
    </location>
</feature>
<dbReference type="EMBL" id="QGKV02000649">
    <property type="protein sequence ID" value="KAF3582225.1"/>
    <property type="molecule type" value="Genomic_DNA"/>
</dbReference>
<proteinExistence type="predicted"/>
<protein>
    <submittedName>
        <fullName evidence="2">Uncharacterized protein</fullName>
    </submittedName>
</protein>
<feature type="compositionally biased region" description="Basic and acidic residues" evidence="1">
    <location>
        <begin position="28"/>
        <end position="45"/>
    </location>
</feature>
<evidence type="ECO:0000313" key="2">
    <source>
        <dbReference type="EMBL" id="KAF3582225.1"/>
    </source>
</evidence>
<comment type="caution">
    <text evidence="2">The sequence shown here is derived from an EMBL/GenBank/DDBJ whole genome shotgun (WGS) entry which is preliminary data.</text>
</comment>
<sequence>MIVSSMELPSAIEEIRFSHRDLPSLRATEILRRREPPRSDPRDSSSGRATTTEILRRRNHRSSSSRMRPPIVFVEELKDGEDAFRLSFASFLFQQKHKANSFRTRG</sequence>